<dbReference type="AlphaFoldDB" id="A0A6S6SFJ8"/>
<name>A0A6S6SFJ8_9BACT</name>
<organism evidence="1">
    <name type="scientific">uncultured Aureispira sp</name>
    <dbReference type="NCBI Taxonomy" id="1331704"/>
    <lineage>
        <taxon>Bacteria</taxon>
        <taxon>Pseudomonadati</taxon>
        <taxon>Bacteroidota</taxon>
        <taxon>Saprospiria</taxon>
        <taxon>Saprospirales</taxon>
        <taxon>Saprospiraceae</taxon>
        <taxon>Aureispira</taxon>
        <taxon>environmental samples</taxon>
    </lineage>
</organism>
<sequence>MSKILLLMLGMGMVGFSACDKTKLEDIGTQEDYYPLSIGNYWVYESYARNEPQMEWDLVLNSGDSTYITKDTVINSLLYYKRLSARETGALVIDYIRYENDELVNSLGDKLFSANPSFVAPALDTSVTNTGNYYAITPSLGLTEELLTVEAGTFTCADWILSNIWVQNDSIIQASQQHNYYAKGIGFVQMNTNPGLMIHSYGQKKLKTYHIN</sequence>
<reference evidence="1" key="1">
    <citation type="submission" date="2020-01" db="EMBL/GenBank/DDBJ databases">
        <authorList>
            <person name="Meier V. D."/>
            <person name="Meier V D."/>
        </authorList>
    </citation>
    <scope>NUCLEOTIDE SEQUENCE</scope>
    <source>
        <strain evidence="1">HLG_WM_MAG_10</strain>
    </source>
</reference>
<evidence type="ECO:0000313" key="1">
    <source>
        <dbReference type="EMBL" id="CAA6808807.1"/>
    </source>
</evidence>
<accession>A0A6S6SFJ8</accession>
<dbReference type="EMBL" id="CACVAQ010000146">
    <property type="protein sequence ID" value="CAA6808807.1"/>
    <property type="molecule type" value="Genomic_DNA"/>
</dbReference>
<proteinExistence type="predicted"/>
<protein>
    <submittedName>
        <fullName evidence="1">Uncharacterized protein</fullName>
    </submittedName>
</protein>
<gene>
    <name evidence="1" type="ORF">HELGO_WM35638</name>
</gene>
<dbReference type="PROSITE" id="PS51257">
    <property type="entry name" value="PROKAR_LIPOPROTEIN"/>
    <property type="match status" value="1"/>
</dbReference>